<feature type="domain" description="CBS" evidence="3">
    <location>
        <begin position="79"/>
        <end position="136"/>
    </location>
</feature>
<evidence type="ECO:0000259" key="3">
    <source>
        <dbReference type="PROSITE" id="PS51371"/>
    </source>
</evidence>
<feature type="domain" description="CBS" evidence="3">
    <location>
        <begin position="17"/>
        <end position="73"/>
    </location>
</feature>
<dbReference type="PANTHER" id="PTHR43080">
    <property type="entry name" value="CBS DOMAIN-CONTAINING PROTEIN CBSX3, MITOCHONDRIAL"/>
    <property type="match status" value="1"/>
</dbReference>
<keyword evidence="5" id="KW-1185">Reference proteome</keyword>
<reference evidence="4 5" key="1">
    <citation type="submission" date="2021-04" db="EMBL/GenBank/DDBJ databases">
        <title>Genome analysis of Polyangium sp.</title>
        <authorList>
            <person name="Li Y."/>
            <person name="Wang J."/>
        </authorList>
    </citation>
    <scope>NUCLEOTIDE SEQUENCE [LARGE SCALE GENOMIC DNA]</scope>
    <source>
        <strain evidence="4 5">SDU14</strain>
    </source>
</reference>
<proteinExistence type="predicted"/>
<accession>A0A9X3X439</accession>
<dbReference type="Pfam" id="PF00571">
    <property type="entry name" value="CBS"/>
    <property type="match status" value="4"/>
</dbReference>
<evidence type="ECO:0000256" key="1">
    <source>
        <dbReference type="ARBA" id="ARBA00023122"/>
    </source>
</evidence>
<dbReference type="EMBL" id="JAGTJJ010000007">
    <property type="protein sequence ID" value="MDC3982155.1"/>
    <property type="molecule type" value="Genomic_DNA"/>
</dbReference>
<protein>
    <submittedName>
        <fullName evidence="4">CBS domain-containing protein</fullName>
    </submittedName>
</protein>
<sequence>MQPRARRFEGKPVQELMTRTLLTVQDTESVAVAAQLMYQGSVRHLPVMRGATLVGILSDRDILGLKDGPLLDMVVRDVMTSPVETTRPEASVEEASARMVARRIDCLPVLDEREHLVGILTSMDILAERGRLAHKGTAGPSGIPLARDIMHRRVMTISTDLALREAIQILVRSELRYLPVVNAVGRAVGMFSSRELRASVGDAATMLNQDGAADLEGKTVGSVMRTGVVTVPQDASVLEIADKILDERQTAICVLDTSERIVGIVTYVDVLAVLVGRKA</sequence>
<dbReference type="RefSeq" id="WP_272420542.1">
    <property type="nucleotide sequence ID" value="NZ_JAGTJJ010000007.1"/>
</dbReference>
<organism evidence="4 5">
    <name type="scientific">Polyangium jinanense</name>
    <dbReference type="NCBI Taxonomy" id="2829994"/>
    <lineage>
        <taxon>Bacteria</taxon>
        <taxon>Pseudomonadati</taxon>
        <taxon>Myxococcota</taxon>
        <taxon>Polyangia</taxon>
        <taxon>Polyangiales</taxon>
        <taxon>Polyangiaceae</taxon>
        <taxon>Polyangium</taxon>
    </lineage>
</organism>
<evidence type="ECO:0000313" key="4">
    <source>
        <dbReference type="EMBL" id="MDC3982155.1"/>
    </source>
</evidence>
<feature type="domain" description="CBS" evidence="3">
    <location>
        <begin position="224"/>
        <end position="279"/>
    </location>
</feature>
<dbReference type="SMART" id="SM00116">
    <property type="entry name" value="CBS"/>
    <property type="match status" value="4"/>
</dbReference>
<keyword evidence="1 2" id="KW-0129">CBS domain</keyword>
<dbReference type="InterPro" id="IPR051257">
    <property type="entry name" value="Diverse_CBS-Domain"/>
</dbReference>
<dbReference type="PROSITE" id="PS51371">
    <property type="entry name" value="CBS"/>
    <property type="match status" value="4"/>
</dbReference>
<gene>
    <name evidence="4" type="ORF">KEG57_16675</name>
</gene>
<dbReference type="Proteomes" id="UP001151081">
    <property type="component" value="Unassembled WGS sequence"/>
</dbReference>
<dbReference type="AlphaFoldDB" id="A0A9X3X439"/>
<dbReference type="InterPro" id="IPR000644">
    <property type="entry name" value="CBS_dom"/>
</dbReference>
<dbReference type="SUPFAM" id="SSF54631">
    <property type="entry name" value="CBS-domain pair"/>
    <property type="match status" value="2"/>
</dbReference>
<comment type="caution">
    <text evidence="4">The sequence shown here is derived from an EMBL/GenBank/DDBJ whole genome shotgun (WGS) entry which is preliminary data.</text>
</comment>
<dbReference type="InterPro" id="IPR046342">
    <property type="entry name" value="CBS_dom_sf"/>
</dbReference>
<evidence type="ECO:0000313" key="5">
    <source>
        <dbReference type="Proteomes" id="UP001151081"/>
    </source>
</evidence>
<evidence type="ECO:0000256" key="2">
    <source>
        <dbReference type="PROSITE-ProRule" id="PRU00703"/>
    </source>
</evidence>
<name>A0A9X3X439_9BACT</name>
<feature type="domain" description="CBS" evidence="3">
    <location>
        <begin position="150"/>
        <end position="206"/>
    </location>
</feature>
<dbReference type="PANTHER" id="PTHR43080:SF2">
    <property type="entry name" value="CBS DOMAIN-CONTAINING PROTEIN"/>
    <property type="match status" value="1"/>
</dbReference>
<dbReference type="Gene3D" id="3.10.580.10">
    <property type="entry name" value="CBS-domain"/>
    <property type="match status" value="3"/>
</dbReference>